<reference evidence="6 7" key="1">
    <citation type="submission" date="2018-11" db="EMBL/GenBank/DDBJ databases">
        <title>Genomes From Bacteria Associated with the Canine Oral Cavity: a Test Case for Automated Genome-Based Taxonomic Assignment.</title>
        <authorList>
            <person name="Coil D.A."/>
            <person name="Jospin G."/>
            <person name="Darling A.E."/>
            <person name="Wallis C."/>
            <person name="Davis I.J."/>
            <person name="Harris S."/>
            <person name="Eisen J.A."/>
            <person name="Holcombe L.J."/>
            <person name="O'Flynn C."/>
        </authorList>
    </citation>
    <scope>NUCLEOTIDE SEQUENCE [LARGE SCALE GENOMIC DNA]</scope>
    <source>
        <strain evidence="6 7">OH4621_COT-116</strain>
    </source>
</reference>
<feature type="non-terminal residue" evidence="6">
    <location>
        <position position="1"/>
    </location>
</feature>
<dbReference type="InterPro" id="IPR008454">
    <property type="entry name" value="Collagen-bd_Cna-like_B-typ_dom"/>
</dbReference>
<dbReference type="InterPro" id="IPR041033">
    <property type="entry name" value="SpaA_PFL_dom_1"/>
</dbReference>
<dbReference type="NCBIfam" id="TIGR01167">
    <property type="entry name" value="LPXTG_anchor"/>
    <property type="match status" value="1"/>
</dbReference>
<accession>A0A3P1V7Y4</accession>
<organism evidence="6 7">
    <name type="scientific">Streptococcus minor</name>
    <dbReference type="NCBI Taxonomy" id="229549"/>
    <lineage>
        <taxon>Bacteria</taxon>
        <taxon>Bacillati</taxon>
        <taxon>Bacillota</taxon>
        <taxon>Bacilli</taxon>
        <taxon>Lactobacillales</taxon>
        <taxon>Streptococcaceae</taxon>
        <taxon>Streptococcus</taxon>
    </lineage>
</organism>
<dbReference type="EMBL" id="RQZA01000009">
    <property type="protein sequence ID" value="RRD30302.1"/>
    <property type="molecule type" value="Genomic_DNA"/>
</dbReference>
<keyword evidence="7" id="KW-1185">Reference proteome</keyword>
<dbReference type="Gene3D" id="2.60.40.1140">
    <property type="entry name" value="Collagen-binding surface protein Cna, B-type domain"/>
    <property type="match status" value="1"/>
</dbReference>
<dbReference type="RefSeq" id="WP_124777715.1">
    <property type="nucleotide sequence ID" value="NZ_RQZA01000009.1"/>
</dbReference>
<keyword evidence="3" id="KW-0732">Signal</keyword>
<dbReference type="Pfam" id="PF05738">
    <property type="entry name" value="Cna_B"/>
    <property type="match status" value="1"/>
</dbReference>
<dbReference type="CDD" id="cd00222">
    <property type="entry name" value="CollagenBindB"/>
    <property type="match status" value="1"/>
</dbReference>
<sequence length="206" mass="22755">TSEAGKSKIIDLKPGKYVFHEEAAPNGYVAVTDITFQVNYDGTVTVLETNSNAVEYKDGKLVITDQYDESTRSIKVQKIWKDNQNASKTRPDSITIRLFADGKEIAVATVKPDASGDWSHTFDKLPIYNKGVLVAYTVKEDKVNGYETSVGELKDGQIEVVNTYIPSKPKKNKVNLPKTGSTESTLTLIVGLLLLGMAYTMKRKND</sequence>
<evidence type="ECO:0000256" key="2">
    <source>
        <dbReference type="ARBA" id="ARBA00022525"/>
    </source>
</evidence>
<dbReference type="InterPro" id="IPR019931">
    <property type="entry name" value="LPXTG_anchor"/>
</dbReference>
<dbReference type="Proteomes" id="UP000281771">
    <property type="component" value="Unassembled WGS sequence"/>
</dbReference>
<dbReference type="AlphaFoldDB" id="A0A3P1V7Y4"/>
<evidence type="ECO:0000313" key="7">
    <source>
        <dbReference type="Proteomes" id="UP000281771"/>
    </source>
</evidence>
<dbReference type="InterPro" id="IPR013783">
    <property type="entry name" value="Ig-like_fold"/>
</dbReference>
<dbReference type="Pfam" id="PF00746">
    <property type="entry name" value="Gram_pos_anchor"/>
    <property type="match status" value="1"/>
</dbReference>
<dbReference type="SUPFAM" id="SSF49478">
    <property type="entry name" value="Cna protein B-type domain"/>
    <property type="match status" value="1"/>
</dbReference>
<keyword evidence="1" id="KW-0134">Cell wall</keyword>
<keyword evidence="2" id="KW-0964">Secreted</keyword>
<evidence type="ECO:0000256" key="1">
    <source>
        <dbReference type="ARBA" id="ARBA00022512"/>
    </source>
</evidence>
<dbReference type="Gene3D" id="2.60.40.10">
    <property type="entry name" value="Immunoglobulins"/>
    <property type="match status" value="1"/>
</dbReference>
<proteinExistence type="predicted"/>
<dbReference type="STRING" id="1123309.GCA_000377005_00386"/>
<dbReference type="Pfam" id="PF17802">
    <property type="entry name" value="SpaA"/>
    <property type="match status" value="1"/>
</dbReference>
<evidence type="ECO:0000259" key="5">
    <source>
        <dbReference type="PROSITE" id="PS50847"/>
    </source>
</evidence>
<feature type="domain" description="Gram-positive cocci surface proteins LPxTG" evidence="5">
    <location>
        <begin position="176"/>
        <end position="206"/>
    </location>
</feature>
<evidence type="ECO:0000256" key="4">
    <source>
        <dbReference type="ARBA" id="ARBA00023088"/>
    </source>
</evidence>
<dbReference type="PROSITE" id="PS50847">
    <property type="entry name" value="GRAM_POS_ANCHORING"/>
    <property type="match status" value="1"/>
</dbReference>
<gene>
    <name evidence="6" type="ORF">EII38_08575</name>
</gene>
<keyword evidence="4" id="KW-0572">Peptidoglycan-anchor</keyword>
<comment type="caution">
    <text evidence="6">The sequence shown here is derived from an EMBL/GenBank/DDBJ whole genome shotgun (WGS) entry which is preliminary data.</text>
</comment>
<evidence type="ECO:0000256" key="3">
    <source>
        <dbReference type="ARBA" id="ARBA00022729"/>
    </source>
</evidence>
<name>A0A3P1V7Y4_9STRE</name>
<protein>
    <submittedName>
        <fullName evidence="6">Cna B-type domain-containing protein</fullName>
    </submittedName>
</protein>
<evidence type="ECO:0000313" key="6">
    <source>
        <dbReference type="EMBL" id="RRD30302.1"/>
    </source>
</evidence>